<evidence type="ECO:0000313" key="8">
    <source>
        <dbReference type="EMBL" id="MBK9297931.1"/>
    </source>
</evidence>
<dbReference type="PANTHER" id="PTHR43179">
    <property type="entry name" value="RHAMNOSYLTRANSFERASE WBBL"/>
    <property type="match status" value="1"/>
</dbReference>
<dbReference type="InterPro" id="IPR001296">
    <property type="entry name" value="Glyco_trans_1"/>
</dbReference>
<dbReference type="InterPro" id="IPR001173">
    <property type="entry name" value="Glyco_trans_2-like"/>
</dbReference>
<comment type="caution">
    <text evidence="8">The sequence shown here is derived from an EMBL/GenBank/DDBJ whole genome shotgun (WGS) entry which is preliminary data.</text>
</comment>
<dbReference type="CDD" id="cd04186">
    <property type="entry name" value="GT_2_like_c"/>
    <property type="match status" value="1"/>
</dbReference>
<dbReference type="GO" id="GO:0016757">
    <property type="term" value="F:glycosyltransferase activity"/>
    <property type="evidence" value="ECO:0007669"/>
    <property type="project" value="UniProtKB-KW"/>
</dbReference>
<feature type="region of interest" description="Disordered" evidence="5">
    <location>
        <begin position="1"/>
        <end position="34"/>
    </location>
</feature>
<proteinExistence type="inferred from homology"/>
<dbReference type="Gene3D" id="3.90.550.10">
    <property type="entry name" value="Spore Coat Polysaccharide Biosynthesis Protein SpsA, Chain A"/>
    <property type="match status" value="2"/>
</dbReference>
<dbReference type="CDD" id="cd03809">
    <property type="entry name" value="GT4_MtfB-like"/>
    <property type="match status" value="1"/>
</dbReference>
<dbReference type="SUPFAM" id="SSF53448">
    <property type="entry name" value="Nucleotide-diphospho-sugar transferases"/>
    <property type="match status" value="1"/>
</dbReference>
<dbReference type="InterPro" id="IPR029044">
    <property type="entry name" value="Nucleotide-diphossugar_trans"/>
</dbReference>
<evidence type="ECO:0000256" key="5">
    <source>
        <dbReference type="SAM" id="MobiDB-lite"/>
    </source>
</evidence>
<evidence type="ECO:0000256" key="2">
    <source>
        <dbReference type="ARBA" id="ARBA00006739"/>
    </source>
</evidence>
<keyword evidence="3" id="KW-0328">Glycosyltransferase</keyword>
<keyword evidence="4" id="KW-0808">Transferase</keyword>
<feature type="domain" description="Glycosyltransferase 2-like" evidence="7">
    <location>
        <begin position="44"/>
        <end position="154"/>
    </location>
</feature>
<comment type="pathway">
    <text evidence="1">Cell wall biogenesis; cell wall polysaccharide biosynthesis.</text>
</comment>
<evidence type="ECO:0000256" key="1">
    <source>
        <dbReference type="ARBA" id="ARBA00004776"/>
    </source>
</evidence>
<comment type="similarity">
    <text evidence="2">Belongs to the glycosyltransferase 2 family.</text>
</comment>
<evidence type="ECO:0000313" key="9">
    <source>
        <dbReference type="Proteomes" id="UP000727993"/>
    </source>
</evidence>
<dbReference type="SUPFAM" id="SSF53756">
    <property type="entry name" value="UDP-Glycosyltransferase/glycogen phosphorylase"/>
    <property type="match status" value="1"/>
</dbReference>
<dbReference type="Pfam" id="PF00534">
    <property type="entry name" value="Glycos_transf_1"/>
    <property type="match status" value="1"/>
</dbReference>
<sequence>MSEPSTTENDADRTPPAREPSAREPSAREPAVQVTSAQVPSVRVVVLNWNAADLTSRCIRSIEATEWPPGELDLVLVDNGSIDGSAEVLARRHPGWRVIRNGANLGFAEGINRALRPADADFIALVNNDAVVDRGWLAPLVDTLEAHPEVGAAAPLIVFDRWFVDVEVAVGGEGGRARLTEVSVDGHGRWSQVLAGPGVARPPHWSIPLRRELEVANEGSIAIPVPAGLTDDGDGEGDRQEPAWLELTFESTRPIALRCGASSATGEPIDGVVRLSLPAGGRPGRRVNSLGTALTDHCEGYELRLGDRVDSLAEPEVVPGFTGGGVLLRRAALADVGLFDPRFFMYYEDSDLSWRMRRAGWMTMTAPHSVLHHRLGATAGSSWSGFFFLNYRNWLLTVARNGSSTDARRALGAAWGNSWPFARRNVVGKVRRLQRPDLDITRRWLAVMAGTGASLPRALATRLDDRWRRVGTSSTDAVGSRWLRTSAPSVPRPEMGGPTIVFIDVTDTLVSRWRAGIQRAVSELVTRLALDHLELSLVLMRWSSLDGAYRRLDDAETAAFFDPEAMPNHPPPPPPGRAPRWRRTVTRAAAVPPVRSRIDATRRRTQLRRRPAHHGELIIEEFPAGSIVLDLDASWNLGDIPRRVLYPRLSNAGVTVVSLLHDVLPVTHPDWFDPNLARVFVDHVDAALAHADVVVTSSRFSAGELLRLADDRPRDRRRGPLAIEVIPLGADPVARSPQPVDQGLLDRLAERPVVLVVGTLEPRKNHAGLLDAFESVDADATLVIVGRQGWKADELGERIRTHPGFGDRIVWPAEVNDATLDALYELATVVAVPSHAEGYGLPVVEALRHGCRVVSSTGGSLREIGGELVTYVEATDPNALAVALDEALTDGFDRAADVELPTWDAGASALAEILVRADPRGQG</sequence>
<evidence type="ECO:0000259" key="6">
    <source>
        <dbReference type="Pfam" id="PF00534"/>
    </source>
</evidence>
<evidence type="ECO:0000256" key="3">
    <source>
        <dbReference type="ARBA" id="ARBA00022676"/>
    </source>
</evidence>
<evidence type="ECO:0000256" key="4">
    <source>
        <dbReference type="ARBA" id="ARBA00022679"/>
    </source>
</evidence>
<evidence type="ECO:0000259" key="7">
    <source>
        <dbReference type="Pfam" id="PF00535"/>
    </source>
</evidence>
<dbReference type="EMBL" id="JADJZA010000007">
    <property type="protein sequence ID" value="MBK9297931.1"/>
    <property type="molecule type" value="Genomic_DNA"/>
</dbReference>
<dbReference type="AlphaFoldDB" id="A0A936NDZ6"/>
<protein>
    <submittedName>
        <fullName evidence="8">Glycosyltransferase</fullName>
    </submittedName>
</protein>
<feature type="compositionally biased region" description="Basic and acidic residues" evidence="5">
    <location>
        <begin position="10"/>
        <end position="27"/>
    </location>
</feature>
<reference evidence="8 9" key="1">
    <citation type="submission" date="2020-10" db="EMBL/GenBank/DDBJ databases">
        <title>Connecting structure to function with the recovery of over 1000 high-quality activated sludge metagenome-assembled genomes encoding full-length rRNA genes using long-read sequencing.</title>
        <authorList>
            <person name="Singleton C.M."/>
            <person name="Petriglieri F."/>
            <person name="Kristensen J.M."/>
            <person name="Kirkegaard R.H."/>
            <person name="Michaelsen T.Y."/>
            <person name="Andersen M.H."/>
            <person name="Karst S.M."/>
            <person name="Dueholm M.S."/>
            <person name="Nielsen P.H."/>
            <person name="Albertsen M."/>
        </authorList>
    </citation>
    <scope>NUCLEOTIDE SEQUENCE [LARGE SCALE GENOMIC DNA]</scope>
    <source>
        <strain evidence="8">Lyne_18-Q3-R50-59_MAXAC.006</strain>
    </source>
</reference>
<accession>A0A936NDZ6</accession>
<dbReference type="PANTHER" id="PTHR43179:SF12">
    <property type="entry name" value="GALACTOFURANOSYLTRANSFERASE GLFT2"/>
    <property type="match status" value="1"/>
</dbReference>
<name>A0A936NDZ6_9ACTN</name>
<feature type="domain" description="Glycosyl transferase family 1" evidence="6">
    <location>
        <begin position="750"/>
        <end position="891"/>
    </location>
</feature>
<dbReference type="Pfam" id="PF00535">
    <property type="entry name" value="Glycos_transf_2"/>
    <property type="match status" value="1"/>
</dbReference>
<gene>
    <name evidence="8" type="ORF">IPN02_14080</name>
</gene>
<organism evidence="8 9">
    <name type="scientific">Candidatus Neomicrothrix subdominans</name>
    <dbReference type="NCBI Taxonomy" id="2954438"/>
    <lineage>
        <taxon>Bacteria</taxon>
        <taxon>Bacillati</taxon>
        <taxon>Actinomycetota</taxon>
        <taxon>Acidimicrobiia</taxon>
        <taxon>Acidimicrobiales</taxon>
        <taxon>Microthrixaceae</taxon>
        <taxon>Candidatus Neomicrothrix</taxon>
    </lineage>
</organism>
<dbReference type="Proteomes" id="UP000727993">
    <property type="component" value="Unassembled WGS sequence"/>
</dbReference>
<dbReference type="Gene3D" id="3.40.50.2000">
    <property type="entry name" value="Glycogen Phosphorylase B"/>
    <property type="match status" value="1"/>
</dbReference>